<evidence type="ECO:0000256" key="2">
    <source>
        <dbReference type="ARBA" id="ARBA00023015"/>
    </source>
</evidence>
<gene>
    <name evidence="7" type="ORF">LZ495_34930</name>
</gene>
<accession>A0AA41U5Y5</accession>
<keyword evidence="8" id="KW-1185">Reference proteome</keyword>
<evidence type="ECO:0000256" key="3">
    <source>
        <dbReference type="ARBA" id="ARBA00023125"/>
    </source>
</evidence>
<dbReference type="SUPFAM" id="SSF46689">
    <property type="entry name" value="Homeodomain-like"/>
    <property type="match status" value="1"/>
</dbReference>
<dbReference type="Pfam" id="PF02909">
    <property type="entry name" value="TetR_C_1"/>
    <property type="match status" value="1"/>
</dbReference>
<dbReference type="InterPro" id="IPR009057">
    <property type="entry name" value="Homeodomain-like_sf"/>
</dbReference>
<dbReference type="InterPro" id="IPR003012">
    <property type="entry name" value="Tet_transcr_reg_TetR"/>
</dbReference>
<organism evidence="7 8">
    <name type="scientific">Yinghuangia soli</name>
    <dbReference type="NCBI Taxonomy" id="2908204"/>
    <lineage>
        <taxon>Bacteria</taxon>
        <taxon>Bacillati</taxon>
        <taxon>Actinomycetota</taxon>
        <taxon>Actinomycetes</taxon>
        <taxon>Kitasatosporales</taxon>
        <taxon>Streptomycetaceae</taxon>
        <taxon>Yinghuangia</taxon>
    </lineage>
</organism>
<dbReference type="PANTHER" id="PTHR30055">
    <property type="entry name" value="HTH-TYPE TRANSCRIPTIONAL REGULATOR RUTR"/>
    <property type="match status" value="1"/>
</dbReference>
<name>A0AA41U5Y5_9ACTN</name>
<dbReference type="EMBL" id="JAKFHA010000033">
    <property type="protein sequence ID" value="MCF2532382.1"/>
    <property type="molecule type" value="Genomic_DNA"/>
</dbReference>
<dbReference type="GO" id="GO:0045892">
    <property type="term" value="P:negative regulation of DNA-templated transcription"/>
    <property type="evidence" value="ECO:0007669"/>
    <property type="project" value="InterPro"/>
</dbReference>
<evidence type="ECO:0000256" key="1">
    <source>
        <dbReference type="ARBA" id="ARBA00022491"/>
    </source>
</evidence>
<keyword evidence="4" id="KW-0804">Transcription</keyword>
<protein>
    <submittedName>
        <fullName evidence="7">TetR/AcrR family transcriptional regulator C-terminal domain-containing protein</fullName>
    </submittedName>
</protein>
<dbReference type="Pfam" id="PF00440">
    <property type="entry name" value="TetR_N"/>
    <property type="match status" value="1"/>
</dbReference>
<reference evidence="7" key="1">
    <citation type="submission" date="2022-01" db="EMBL/GenBank/DDBJ databases">
        <title>Genome-Based Taxonomic Classification of the Phylum Actinobacteria.</title>
        <authorList>
            <person name="Gao Y."/>
        </authorList>
    </citation>
    <scope>NUCLEOTIDE SEQUENCE</scope>
    <source>
        <strain evidence="7">KLBMP 8922</strain>
    </source>
</reference>
<dbReference type="PANTHER" id="PTHR30055:SF151">
    <property type="entry name" value="TRANSCRIPTIONAL REGULATORY PROTEIN"/>
    <property type="match status" value="1"/>
</dbReference>
<feature type="domain" description="Tetracycline repressor TetR C-terminal" evidence="6">
    <location>
        <begin position="78"/>
        <end position="214"/>
    </location>
</feature>
<proteinExistence type="predicted"/>
<dbReference type="AlphaFoldDB" id="A0AA41U5Y5"/>
<dbReference type="Gene3D" id="1.10.10.60">
    <property type="entry name" value="Homeodomain-like"/>
    <property type="match status" value="1"/>
</dbReference>
<dbReference type="InterPro" id="IPR001647">
    <property type="entry name" value="HTH_TetR"/>
</dbReference>
<sequence length="220" mass="23745">MDQSKRRPGRPALIDQHMIVTAALELDASGTALSMQAVADRLGVPRGTLYHHVADREEMVALVAAARLEEALDEAWMPADDADWRTWLTAFAHVMRDALLARANPIGYVLLDGAPGSRQLAQVERILHVMVRDGFTPQAGLRCLAVLAEIVQANVRAVVLRRAQGPTPAGSYLHLVRAAPEGTFPLLRAADGEQVGLDDQFAFALDVMLTGFAAHAADGR</sequence>
<dbReference type="InterPro" id="IPR050109">
    <property type="entry name" value="HTH-type_TetR-like_transc_reg"/>
</dbReference>
<evidence type="ECO:0000313" key="8">
    <source>
        <dbReference type="Proteomes" id="UP001165378"/>
    </source>
</evidence>
<keyword evidence="2" id="KW-0805">Transcription regulation</keyword>
<dbReference type="PRINTS" id="PR00400">
    <property type="entry name" value="TETREPRESSOR"/>
</dbReference>
<dbReference type="GO" id="GO:0003700">
    <property type="term" value="F:DNA-binding transcription factor activity"/>
    <property type="evidence" value="ECO:0007669"/>
    <property type="project" value="TreeGrafter"/>
</dbReference>
<evidence type="ECO:0000313" key="7">
    <source>
        <dbReference type="EMBL" id="MCF2532382.1"/>
    </source>
</evidence>
<dbReference type="InterPro" id="IPR036271">
    <property type="entry name" value="Tet_transcr_reg_TetR-rel_C_sf"/>
</dbReference>
<feature type="domain" description="HTH tetR-type" evidence="5">
    <location>
        <begin position="31"/>
        <end position="61"/>
    </location>
</feature>
<evidence type="ECO:0000259" key="6">
    <source>
        <dbReference type="Pfam" id="PF02909"/>
    </source>
</evidence>
<dbReference type="GO" id="GO:0000976">
    <property type="term" value="F:transcription cis-regulatory region binding"/>
    <property type="evidence" value="ECO:0007669"/>
    <property type="project" value="TreeGrafter"/>
</dbReference>
<dbReference type="SUPFAM" id="SSF48498">
    <property type="entry name" value="Tetracyclin repressor-like, C-terminal domain"/>
    <property type="match status" value="1"/>
</dbReference>
<evidence type="ECO:0000256" key="4">
    <source>
        <dbReference type="ARBA" id="ARBA00023163"/>
    </source>
</evidence>
<keyword evidence="3" id="KW-0238">DNA-binding</keyword>
<dbReference type="Gene3D" id="1.10.357.10">
    <property type="entry name" value="Tetracycline Repressor, domain 2"/>
    <property type="match status" value="1"/>
</dbReference>
<evidence type="ECO:0000259" key="5">
    <source>
        <dbReference type="Pfam" id="PF00440"/>
    </source>
</evidence>
<dbReference type="RefSeq" id="WP_235057161.1">
    <property type="nucleotide sequence ID" value="NZ_JAKFHA010000033.1"/>
</dbReference>
<keyword evidence="1" id="KW-0678">Repressor</keyword>
<dbReference type="InterPro" id="IPR004111">
    <property type="entry name" value="Repressor_TetR_C"/>
</dbReference>
<dbReference type="Proteomes" id="UP001165378">
    <property type="component" value="Unassembled WGS sequence"/>
</dbReference>
<comment type="caution">
    <text evidence="7">The sequence shown here is derived from an EMBL/GenBank/DDBJ whole genome shotgun (WGS) entry which is preliminary data.</text>
</comment>
<dbReference type="GO" id="GO:0046677">
    <property type="term" value="P:response to antibiotic"/>
    <property type="evidence" value="ECO:0007669"/>
    <property type="project" value="InterPro"/>
</dbReference>